<keyword evidence="1" id="KW-0040">ANK repeat</keyword>
<dbReference type="PROSITE" id="PS50088">
    <property type="entry name" value="ANK_REPEAT"/>
    <property type="match status" value="1"/>
</dbReference>
<dbReference type="EMBL" id="CAXAMN010013335">
    <property type="protein sequence ID" value="CAK9040368.1"/>
    <property type="molecule type" value="Genomic_DNA"/>
</dbReference>
<gene>
    <name evidence="2" type="ORF">CCMP2556_LOCUS21745</name>
</gene>
<organism evidence="2 3">
    <name type="scientific">Durusdinium trenchii</name>
    <dbReference type="NCBI Taxonomy" id="1381693"/>
    <lineage>
        <taxon>Eukaryota</taxon>
        <taxon>Sar</taxon>
        <taxon>Alveolata</taxon>
        <taxon>Dinophyceae</taxon>
        <taxon>Suessiales</taxon>
        <taxon>Symbiodiniaceae</taxon>
        <taxon>Durusdinium</taxon>
    </lineage>
</organism>
<dbReference type="SUPFAM" id="SSF48403">
    <property type="entry name" value="Ankyrin repeat"/>
    <property type="match status" value="1"/>
</dbReference>
<dbReference type="Gene3D" id="1.25.40.20">
    <property type="entry name" value="Ankyrin repeat-containing domain"/>
    <property type="match status" value="1"/>
</dbReference>
<evidence type="ECO:0000256" key="1">
    <source>
        <dbReference type="PROSITE-ProRule" id="PRU00023"/>
    </source>
</evidence>
<name>A0ABP0LNX1_9DINO</name>
<reference evidence="2 3" key="1">
    <citation type="submission" date="2024-02" db="EMBL/GenBank/DDBJ databases">
        <authorList>
            <person name="Chen Y."/>
            <person name="Shah S."/>
            <person name="Dougan E. K."/>
            <person name="Thang M."/>
            <person name="Chan C."/>
        </authorList>
    </citation>
    <scope>NUCLEOTIDE SEQUENCE [LARGE SCALE GENOMIC DNA]</scope>
</reference>
<proteinExistence type="predicted"/>
<sequence>MCVEWFLQRYGFSDVNKPQRGSWFSRSEKLYPVHVAAMLGDADMLHFLLEAGADPEQRTSKGRSALECAFDANLDGSHHCIFDLLQSVPERNCSEADLVFV</sequence>
<evidence type="ECO:0000313" key="2">
    <source>
        <dbReference type="EMBL" id="CAK9040368.1"/>
    </source>
</evidence>
<evidence type="ECO:0000313" key="3">
    <source>
        <dbReference type="Proteomes" id="UP001642484"/>
    </source>
</evidence>
<accession>A0ABP0LNX1</accession>
<keyword evidence="3" id="KW-1185">Reference proteome</keyword>
<feature type="repeat" description="ANK" evidence="1">
    <location>
        <begin position="28"/>
        <end position="60"/>
    </location>
</feature>
<dbReference type="PROSITE" id="PS50297">
    <property type="entry name" value="ANK_REP_REGION"/>
    <property type="match status" value="1"/>
</dbReference>
<dbReference type="Proteomes" id="UP001642484">
    <property type="component" value="Unassembled WGS sequence"/>
</dbReference>
<dbReference type="InterPro" id="IPR036770">
    <property type="entry name" value="Ankyrin_rpt-contain_sf"/>
</dbReference>
<dbReference type="SMART" id="SM00248">
    <property type="entry name" value="ANK"/>
    <property type="match status" value="2"/>
</dbReference>
<comment type="caution">
    <text evidence="2">The sequence shown here is derived from an EMBL/GenBank/DDBJ whole genome shotgun (WGS) entry which is preliminary data.</text>
</comment>
<dbReference type="InterPro" id="IPR002110">
    <property type="entry name" value="Ankyrin_rpt"/>
</dbReference>
<protein>
    <submittedName>
        <fullName evidence="2">Uncharacterized protein</fullName>
    </submittedName>
</protein>
<dbReference type="Pfam" id="PF00023">
    <property type="entry name" value="Ank"/>
    <property type="match status" value="1"/>
</dbReference>